<evidence type="ECO:0000259" key="1">
    <source>
        <dbReference type="Pfam" id="PF00534"/>
    </source>
</evidence>
<dbReference type="RefSeq" id="WP_016655094.1">
    <property type="nucleotide sequence ID" value="NZ_KE340351.1"/>
</dbReference>
<dbReference type="SUPFAM" id="SSF53756">
    <property type="entry name" value="UDP-Glycosyltransferase/glycogen phosphorylase"/>
    <property type="match status" value="1"/>
</dbReference>
<feature type="domain" description="Glycosyltransferase subfamily 4-like N-terminal" evidence="2">
    <location>
        <begin position="13"/>
        <end position="146"/>
    </location>
</feature>
<feature type="domain" description="Glycosyl transferase family 1" evidence="1">
    <location>
        <begin position="153"/>
        <end position="299"/>
    </location>
</feature>
<proteinExistence type="predicted"/>
<evidence type="ECO:0000313" key="3">
    <source>
        <dbReference type="EMBL" id="EPF79775.1"/>
    </source>
</evidence>
<gene>
    <name evidence="3" type="ORF">F945_00663</name>
</gene>
<dbReference type="Gene3D" id="3.40.50.2000">
    <property type="entry name" value="Glycogen Phosphorylase B"/>
    <property type="match status" value="2"/>
</dbReference>
<dbReference type="OrthoDB" id="9795746at2"/>
<dbReference type="GO" id="GO:0016757">
    <property type="term" value="F:glycosyltransferase activity"/>
    <property type="evidence" value="ECO:0007669"/>
    <property type="project" value="UniProtKB-ARBA"/>
</dbReference>
<evidence type="ECO:0008006" key="5">
    <source>
        <dbReference type="Google" id="ProtNLM"/>
    </source>
</evidence>
<dbReference type="InterPro" id="IPR001296">
    <property type="entry name" value="Glyco_trans_1"/>
</dbReference>
<dbReference type="PANTHER" id="PTHR12526">
    <property type="entry name" value="GLYCOSYLTRANSFERASE"/>
    <property type="match status" value="1"/>
</dbReference>
<dbReference type="PATRIC" id="fig|421052.3.peg.653"/>
<dbReference type="Pfam" id="PF13439">
    <property type="entry name" value="Glyco_transf_4"/>
    <property type="match status" value="1"/>
</dbReference>
<sequence>MHICMVMAGDEEGGLEKHVVELANALVRSGQQVTLIAHQKYAERVHGVIFKALDLSKSRKNPILLWKLYKTIQATQADLVHVQASKAASMVAPLLRWLKQPSVATVHGLKKNTRAFTQFNRIIAVSQNVARLFSDDSKVRIVFNGVKQPEFDVTSRKVQQPLQAIAIGRLVSVKGFDLLIDAWKDVDAQLWIVGDGSEKEALQQQIDGLGLAQKIRLLGQRDDINQLLQQADFLVISSRKEGGPYTLAEALLMHCPVISTDVGMVSQILPDAMICPVEDTRALQQLIQQSVNNYSTLQQHSQALYTLAQQQLTLEAMTANTLEVYREIAND</sequence>
<dbReference type="InterPro" id="IPR028098">
    <property type="entry name" value="Glyco_trans_4-like_N"/>
</dbReference>
<evidence type="ECO:0000313" key="4">
    <source>
        <dbReference type="Proteomes" id="UP000014568"/>
    </source>
</evidence>
<dbReference type="eggNOG" id="COG0438">
    <property type="taxonomic scope" value="Bacteria"/>
</dbReference>
<dbReference type="CDD" id="cd03811">
    <property type="entry name" value="GT4_GT28_WabH-like"/>
    <property type="match status" value="1"/>
</dbReference>
<name>S3NIA1_9GAMM</name>
<accession>S3NIA1</accession>
<organism evidence="3 4">
    <name type="scientific">Acinetobacter rudis CIP 110305</name>
    <dbReference type="NCBI Taxonomy" id="421052"/>
    <lineage>
        <taxon>Bacteria</taxon>
        <taxon>Pseudomonadati</taxon>
        <taxon>Pseudomonadota</taxon>
        <taxon>Gammaproteobacteria</taxon>
        <taxon>Moraxellales</taxon>
        <taxon>Moraxellaceae</taxon>
        <taxon>Acinetobacter</taxon>
    </lineage>
</organism>
<evidence type="ECO:0000259" key="2">
    <source>
        <dbReference type="Pfam" id="PF13439"/>
    </source>
</evidence>
<dbReference type="Pfam" id="PF00534">
    <property type="entry name" value="Glycos_transf_1"/>
    <property type="match status" value="1"/>
</dbReference>
<dbReference type="HOGENOM" id="CLU_009583_0_1_6"/>
<comment type="caution">
    <text evidence="3">The sequence shown here is derived from an EMBL/GenBank/DDBJ whole genome shotgun (WGS) entry which is preliminary data.</text>
</comment>
<dbReference type="Proteomes" id="UP000014568">
    <property type="component" value="Unassembled WGS sequence"/>
</dbReference>
<dbReference type="PANTHER" id="PTHR12526:SF630">
    <property type="entry name" value="GLYCOSYLTRANSFERASE"/>
    <property type="match status" value="1"/>
</dbReference>
<dbReference type="AlphaFoldDB" id="S3NIA1"/>
<dbReference type="STRING" id="632955.GCA_000829675_02892"/>
<keyword evidence="4" id="KW-1185">Reference proteome</keyword>
<protein>
    <recommendedName>
        <fullName evidence="5">Glycosyltransferase subfamily 4-like N-terminal domain-containing protein</fullName>
    </recommendedName>
</protein>
<dbReference type="EMBL" id="ATGI01000006">
    <property type="protein sequence ID" value="EPF79775.1"/>
    <property type="molecule type" value="Genomic_DNA"/>
</dbReference>
<reference evidence="3 4" key="1">
    <citation type="submission" date="2013-06" db="EMBL/GenBank/DDBJ databases">
        <title>The Genome Sequence of Acinetobacter rudis CIP 110305.</title>
        <authorList>
            <consortium name="The Broad Institute Genome Sequencing Platform"/>
            <consortium name="The Broad Institute Genome Sequencing Center for Infectious Disease"/>
            <person name="Cerqueira G."/>
            <person name="Feldgarden M."/>
            <person name="Courvalin P."/>
            <person name="Perichon B."/>
            <person name="Grillot-Courvalin C."/>
            <person name="Clermont D."/>
            <person name="Rocha E."/>
            <person name="Yoon E.-J."/>
            <person name="Nemec A."/>
            <person name="Young S.K."/>
            <person name="Zeng Q."/>
            <person name="Gargeya S."/>
            <person name="Fitzgerald M."/>
            <person name="Abouelleil A."/>
            <person name="Alvarado L."/>
            <person name="Berlin A.M."/>
            <person name="Chapman S.B."/>
            <person name="Dewar J."/>
            <person name="Goldberg J."/>
            <person name="Griggs A."/>
            <person name="Gujja S."/>
            <person name="Hansen M."/>
            <person name="Howarth C."/>
            <person name="Imamovic A."/>
            <person name="Larimer J."/>
            <person name="McCowan C."/>
            <person name="Murphy C."/>
            <person name="Pearson M."/>
            <person name="Priest M."/>
            <person name="Roberts A."/>
            <person name="Saif S."/>
            <person name="Shea T."/>
            <person name="Sykes S."/>
            <person name="Wortman J."/>
            <person name="Nusbaum C."/>
            <person name="Birren B."/>
        </authorList>
    </citation>
    <scope>NUCLEOTIDE SEQUENCE [LARGE SCALE GENOMIC DNA]</scope>
    <source>
        <strain evidence="3 4">CIP 110305</strain>
    </source>
</reference>